<dbReference type="PANTHER" id="PTHR12911:SF8">
    <property type="entry name" value="KLAROID PROTEIN-RELATED"/>
    <property type="match status" value="1"/>
</dbReference>
<feature type="region of interest" description="Disordered" evidence="5">
    <location>
        <begin position="1"/>
        <end position="49"/>
    </location>
</feature>
<feature type="domain" description="SUN" evidence="6">
    <location>
        <begin position="310"/>
        <end position="506"/>
    </location>
</feature>
<dbReference type="InterPro" id="IPR012919">
    <property type="entry name" value="SUN_dom"/>
</dbReference>
<protein>
    <recommendedName>
        <fullName evidence="6">SUN domain-containing protein</fullName>
    </recommendedName>
</protein>
<keyword evidence="2" id="KW-0812">Transmembrane</keyword>
<keyword evidence="3" id="KW-1133">Transmembrane helix</keyword>
<sequence>MSANTPRRSARITRASATPAPVPQPVAATATSTSRRAHATTRAPSGPRELPAVRANVSQGYGSVAKPVLAGLVERQDVNHADLLRSLRDTGIESSVFESFGETPNISRSFGSSREGEILPRDHWLMPKTQKAQQDRIELQRLELEISEETEQAAESAPSEQRGLLSAICRKIQGAFEHNWTKAALAVVLFAIMIFYLKPASVGTTSPGSVFSPITATPASELTEYTTLRNNLARLEHEFYAMASDSRTERHSLDRAVQILDTSFQQFQKAAAESAIMHPHPTWESLREILAFQNYHHALITTNFFSPGLGAVVNPYLTSVTMDTAITWNEWFRRKLFIDESPPTPNSPMNALTSWEEPTDCWCASQSNGKSQIAIQMPMYMHPTEFTVEHVPKSATPDANTGSAPKFIEIWADVSNPNDASAKVNLADLNKMKAPEHRCSKRSNEIKDYECLGRFMYHPDSPNWVQTFQFDDYGGLSIQKVIVRVVENWGEEFTCLYRVRMHGKKADREENKDMAHRPSRRY</sequence>
<dbReference type="PANTHER" id="PTHR12911">
    <property type="entry name" value="SAD1/UNC-84-LIKE PROTEIN-RELATED"/>
    <property type="match status" value="1"/>
</dbReference>
<dbReference type="Gene3D" id="2.60.120.260">
    <property type="entry name" value="Galactose-binding domain-like"/>
    <property type="match status" value="1"/>
</dbReference>
<dbReference type="Pfam" id="PF07738">
    <property type="entry name" value="Sad1_UNC"/>
    <property type="match status" value="2"/>
</dbReference>
<dbReference type="GO" id="GO:0043495">
    <property type="term" value="F:protein-membrane adaptor activity"/>
    <property type="evidence" value="ECO:0007669"/>
    <property type="project" value="TreeGrafter"/>
</dbReference>
<proteinExistence type="predicted"/>
<dbReference type="GO" id="GO:0034993">
    <property type="term" value="C:meiotic nuclear membrane microtubule tethering complex"/>
    <property type="evidence" value="ECO:0007669"/>
    <property type="project" value="TreeGrafter"/>
</dbReference>
<name>A0A6G1GWC3_9PEZI</name>
<feature type="compositionally biased region" description="Low complexity" evidence="5">
    <location>
        <begin position="12"/>
        <end position="34"/>
    </location>
</feature>
<dbReference type="EMBL" id="ML977164">
    <property type="protein sequence ID" value="KAF1985097.1"/>
    <property type="molecule type" value="Genomic_DNA"/>
</dbReference>
<evidence type="ECO:0000313" key="7">
    <source>
        <dbReference type="EMBL" id="KAF1985097.1"/>
    </source>
</evidence>
<evidence type="ECO:0000256" key="2">
    <source>
        <dbReference type="ARBA" id="ARBA00022692"/>
    </source>
</evidence>
<keyword evidence="8" id="KW-1185">Reference proteome</keyword>
<dbReference type="InterPro" id="IPR045119">
    <property type="entry name" value="SUN1-5"/>
</dbReference>
<evidence type="ECO:0000256" key="1">
    <source>
        <dbReference type="ARBA" id="ARBA00004370"/>
    </source>
</evidence>
<comment type="subcellular location">
    <subcellularLocation>
        <location evidence="1">Membrane</location>
    </subcellularLocation>
</comment>
<dbReference type="Proteomes" id="UP000800041">
    <property type="component" value="Unassembled WGS sequence"/>
</dbReference>
<evidence type="ECO:0000256" key="5">
    <source>
        <dbReference type="SAM" id="MobiDB-lite"/>
    </source>
</evidence>
<evidence type="ECO:0000313" key="8">
    <source>
        <dbReference type="Proteomes" id="UP000800041"/>
    </source>
</evidence>
<dbReference type="PROSITE" id="PS51469">
    <property type="entry name" value="SUN"/>
    <property type="match status" value="1"/>
</dbReference>
<dbReference type="OrthoDB" id="342281at2759"/>
<organism evidence="7 8">
    <name type="scientific">Aulographum hederae CBS 113979</name>
    <dbReference type="NCBI Taxonomy" id="1176131"/>
    <lineage>
        <taxon>Eukaryota</taxon>
        <taxon>Fungi</taxon>
        <taxon>Dikarya</taxon>
        <taxon>Ascomycota</taxon>
        <taxon>Pezizomycotina</taxon>
        <taxon>Dothideomycetes</taxon>
        <taxon>Pleosporomycetidae</taxon>
        <taxon>Aulographales</taxon>
        <taxon>Aulographaceae</taxon>
    </lineage>
</organism>
<evidence type="ECO:0000259" key="6">
    <source>
        <dbReference type="PROSITE" id="PS51469"/>
    </source>
</evidence>
<keyword evidence="4" id="KW-0472">Membrane</keyword>
<accession>A0A6G1GWC3</accession>
<dbReference type="AlphaFoldDB" id="A0A6G1GWC3"/>
<gene>
    <name evidence="7" type="ORF">K402DRAFT_422392</name>
</gene>
<reference evidence="7" key="1">
    <citation type="journal article" date="2020" name="Stud. Mycol.">
        <title>101 Dothideomycetes genomes: a test case for predicting lifestyles and emergence of pathogens.</title>
        <authorList>
            <person name="Haridas S."/>
            <person name="Albert R."/>
            <person name="Binder M."/>
            <person name="Bloem J."/>
            <person name="Labutti K."/>
            <person name="Salamov A."/>
            <person name="Andreopoulos B."/>
            <person name="Baker S."/>
            <person name="Barry K."/>
            <person name="Bills G."/>
            <person name="Bluhm B."/>
            <person name="Cannon C."/>
            <person name="Castanera R."/>
            <person name="Culley D."/>
            <person name="Daum C."/>
            <person name="Ezra D."/>
            <person name="Gonzalez J."/>
            <person name="Henrissat B."/>
            <person name="Kuo A."/>
            <person name="Liang C."/>
            <person name="Lipzen A."/>
            <person name="Lutzoni F."/>
            <person name="Magnuson J."/>
            <person name="Mondo S."/>
            <person name="Nolan M."/>
            <person name="Ohm R."/>
            <person name="Pangilinan J."/>
            <person name="Park H.-J."/>
            <person name="Ramirez L."/>
            <person name="Alfaro M."/>
            <person name="Sun H."/>
            <person name="Tritt A."/>
            <person name="Yoshinaga Y."/>
            <person name="Zwiers L.-H."/>
            <person name="Turgeon B."/>
            <person name="Goodwin S."/>
            <person name="Spatafora J."/>
            <person name="Crous P."/>
            <person name="Grigoriev I."/>
        </authorList>
    </citation>
    <scope>NUCLEOTIDE SEQUENCE</scope>
    <source>
        <strain evidence="7">CBS 113979</strain>
    </source>
</reference>
<evidence type="ECO:0000256" key="3">
    <source>
        <dbReference type="ARBA" id="ARBA00022989"/>
    </source>
</evidence>
<evidence type="ECO:0000256" key="4">
    <source>
        <dbReference type="ARBA" id="ARBA00023136"/>
    </source>
</evidence>